<evidence type="ECO:0000313" key="8">
    <source>
        <dbReference type="EMBL" id="CAG9609351.1"/>
    </source>
</evidence>
<evidence type="ECO:0000256" key="4">
    <source>
        <dbReference type="ARBA" id="ARBA00022777"/>
    </source>
</evidence>
<feature type="binding site" evidence="7">
    <location>
        <position position="15"/>
    </location>
    <ligand>
        <name>Mg(2+)</name>
        <dbReference type="ChEBI" id="CHEBI:18420"/>
    </ligand>
</feature>
<dbReference type="GO" id="GO:0008652">
    <property type="term" value="P:amino acid biosynthetic process"/>
    <property type="evidence" value="ECO:0007669"/>
    <property type="project" value="UniProtKB-KW"/>
</dbReference>
<dbReference type="Gene3D" id="3.40.50.300">
    <property type="entry name" value="P-loop containing nucleotide triphosphate hydrolases"/>
    <property type="match status" value="1"/>
</dbReference>
<evidence type="ECO:0000313" key="9">
    <source>
        <dbReference type="Proteomes" id="UP000789845"/>
    </source>
</evidence>
<dbReference type="SUPFAM" id="SSF52540">
    <property type="entry name" value="P-loop containing nucleoside triphosphate hydrolases"/>
    <property type="match status" value="1"/>
</dbReference>
<evidence type="ECO:0000256" key="5">
    <source>
        <dbReference type="ARBA" id="ARBA00022840"/>
    </source>
</evidence>
<dbReference type="GO" id="GO:0005829">
    <property type="term" value="C:cytosol"/>
    <property type="evidence" value="ECO:0007669"/>
    <property type="project" value="TreeGrafter"/>
</dbReference>
<comment type="similarity">
    <text evidence="7">Belongs to the shikimate kinase family.</text>
</comment>
<dbReference type="CDD" id="cd00464">
    <property type="entry name" value="SK"/>
    <property type="match status" value="1"/>
</dbReference>
<dbReference type="Pfam" id="PF01202">
    <property type="entry name" value="SKI"/>
    <property type="match status" value="1"/>
</dbReference>
<feature type="binding site" evidence="7">
    <location>
        <position position="57"/>
    </location>
    <ligand>
        <name>substrate</name>
    </ligand>
</feature>
<dbReference type="PANTHER" id="PTHR21087">
    <property type="entry name" value="SHIKIMATE KINASE"/>
    <property type="match status" value="1"/>
</dbReference>
<feature type="binding site" evidence="7">
    <location>
        <position position="134"/>
    </location>
    <ligand>
        <name>substrate</name>
    </ligand>
</feature>
<dbReference type="Proteomes" id="UP000789845">
    <property type="component" value="Unassembled WGS sequence"/>
</dbReference>
<dbReference type="AlphaFoldDB" id="A0A9C7GB57"/>
<keyword evidence="7" id="KW-0963">Cytoplasm</keyword>
<sequence length="167" mass="18688">MKSIYLIGFMGSGKTTIGKALSLSLNLPVMDSDEEVSRLTGKTIVEIFEGEGEVGFRTLETKCLRNLPVENFIITTGGGIVLKEENRQWMRENGKVVLLDASPEEILKRLEGDKTRPLLIGEKETKVVKILSERMPLYLDAADVIIDTTDKSVETIVEELMNRLKFV</sequence>
<keyword evidence="9" id="KW-1185">Reference proteome</keyword>
<name>A0A9C7GB57_9BACI</name>
<dbReference type="GO" id="GO:0009073">
    <property type="term" value="P:aromatic amino acid family biosynthetic process"/>
    <property type="evidence" value="ECO:0007669"/>
    <property type="project" value="UniProtKB-KW"/>
</dbReference>
<keyword evidence="1 7" id="KW-0028">Amino-acid biosynthesis</keyword>
<dbReference type="EMBL" id="CAKJTG010000018">
    <property type="protein sequence ID" value="CAG9609351.1"/>
    <property type="molecule type" value="Genomic_DNA"/>
</dbReference>
<keyword evidence="7" id="KW-0479">Metal-binding</keyword>
<dbReference type="GO" id="GO:0005524">
    <property type="term" value="F:ATP binding"/>
    <property type="evidence" value="ECO:0007669"/>
    <property type="project" value="UniProtKB-UniRule"/>
</dbReference>
<comment type="subcellular location">
    <subcellularLocation>
        <location evidence="7">Cytoplasm</location>
    </subcellularLocation>
</comment>
<dbReference type="HAMAP" id="MF_00109">
    <property type="entry name" value="Shikimate_kinase"/>
    <property type="match status" value="1"/>
</dbReference>
<proteinExistence type="inferred from homology"/>
<accession>A0A9C7GB57</accession>
<evidence type="ECO:0000256" key="7">
    <source>
        <dbReference type="HAMAP-Rule" id="MF_00109"/>
    </source>
</evidence>
<evidence type="ECO:0000256" key="3">
    <source>
        <dbReference type="ARBA" id="ARBA00022741"/>
    </source>
</evidence>
<reference evidence="8" key="1">
    <citation type="submission" date="2021-10" db="EMBL/GenBank/DDBJ databases">
        <authorList>
            <person name="Criscuolo A."/>
        </authorList>
    </citation>
    <scope>NUCLEOTIDE SEQUENCE</scope>
    <source>
        <strain evidence="8">CIP111885</strain>
    </source>
</reference>
<keyword evidence="3 7" id="KW-0547">Nucleotide-binding</keyword>
<keyword evidence="4 7" id="KW-0418">Kinase</keyword>
<keyword evidence="6 7" id="KW-0057">Aromatic amino acid biosynthesis</keyword>
<feature type="binding site" evidence="7">
    <location>
        <position position="78"/>
    </location>
    <ligand>
        <name>substrate</name>
    </ligand>
</feature>
<comment type="function">
    <text evidence="7">Catalyzes the specific phosphorylation of the 3-hydroxyl group of shikimic acid using ATP as a cosubstrate.</text>
</comment>
<dbReference type="GO" id="GO:0009423">
    <property type="term" value="P:chorismate biosynthetic process"/>
    <property type="evidence" value="ECO:0007669"/>
    <property type="project" value="UniProtKB-UniRule"/>
</dbReference>
<evidence type="ECO:0000256" key="1">
    <source>
        <dbReference type="ARBA" id="ARBA00022605"/>
    </source>
</evidence>
<comment type="catalytic activity">
    <reaction evidence="7">
        <text>shikimate + ATP = 3-phosphoshikimate + ADP + H(+)</text>
        <dbReference type="Rhea" id="RHEA:13121"/>
        <dbReference type="ChEBI" id="CHEBI:15378"/>
        <dbReference type="ChEBI" id="CHEBI:30616"/>
        <dbReference type="ChEBI" id="CHEBI:36208"/>
        <dbReference type="ChEBI" id="CHEBI:145989"/>
        <dbReference type="ChEBI" id="CHEBI:456216"/>
        <dbReference type="EC" id="2.7.1.71"/>
    </reaction>
</comment>
<comment type="caution">
    <text evidence="8">The sequence shown here is derived from an EMBL/GenBank/DDBJ whole genome shotgun (WGS) entry which is preliminary data.</text>
</comment>
<feature type="binding site" evidence="7">
    <location>
        <begin position="11"/>
        <end position="16"/>
    </location>
    <ligand>
        <name>ATP</name>
        <dbReference type="ChEBI" id="CHEBI:30616"/>
    </ligand>
</feature>
<protein>
    <recommendedName>
        <fullName evidence="7">Shikimate kinase</fullName>
        <shortName evidence="7">SK</shortName>
        <ecNumber evidence="7">2.7.1.71</ecNumber>
    </recommendedName>
</protein>
<feature type="binding site" evidence="7">
    <location>
        <position position="33"/>
    </location>
    <ligand>
        <name>substrate</name>
    </ligand>
</feature>
<dbReference type="GO" id="GO:0000287">
    <property type="term" value="F:magnesium ion binding"/>
    <property type="evidence" value="ECO:0007669"/>
    <property type="project" value="UniProtKB-UniRule"/>
</dbReference>
<keyword evidence="5 7" id="KW-0067">ATP-binding</keyword>
<comment type="pathway">
    <text evidence="7">Metabolic intermediate biosynthesis; chorismate biosynthesis; chorismate from D-erythrose 4-phosphate and phosphoenolpyruvate: step 5/7.</text>
</comment>
<comment type="cofactor">
    <cofactor evidence="7">
        <name>Mg(2+)</name>
        <dbReference type="ChEBI" id="CHEBI:18420"/>
    </cofactor>
    <text evidence="7">Binds 1 Mg(2+) ion per subunit.</text>
</comment>
<comment type="caution">
    <text evidence="7">Lacks conserved residue(s) required for the propagation of feature annotation.</text>
</comment>
<comment type="subunit">
    <text evidence="7">Monomer.</text>
</comment>
<keyword evidence="2 7" id="KW-0808">Transferase</keyword>
<dbReference type="PANTHER" id="PTHR21087:SF16">
    <property type="entry name" value="SHIKIMATE KINASE 1, CHLOROPLASTIC"/>
    <property type="match status" value="1"/>
</dbReference>
<dbReference type="PRINTS" id="PR01100">
    <property type="entry name" value="SHIKIMTKNASE"/>
</dbReference>
<feature type="binding site" evidence="7">
    <location>
        <position position="116"/>
    </location>
    <ligand>
        <name>ATP</name>
        <dbReference type="ChEBI" id="CHEBI:30616"/>
    </ligand>
</feature>
<dbReference type="InterPro" id="IPR027417">
    <property type="entry name" value="P-loop_NTPase"/>
</dbReference>
<dbReference type="GO" id="GO:0004765">
    <property type="term" value="F:shikimate kinase activity"/>
    <property type="evidence" value="ECO:0007669"/>
    <property type="project" value="UniProtKB-UniRule"/>
</dbReference>
<dbReference type="InterPro" id="IPR000623">
    <property type="entry name" value="Shikimate_kinase/TSH1"/>
</dbReference>
<dbReference type="InterPro" id="IPR031322">
    <property type="entry name" value="Shikimate/glucono_kinase"/>
</dbReference>
<evidence type="ECO:0000256" key="2">
    <source>
        <dbReference type="ARBA" id="ARBA00022679"/>
    </source>
</evidence>
<dbReference type="EC" id="2.7.1.71" evidence="7"/>
<gene>
    <name evidence="7 8" type="primary">aroK</name>
    <name evidence="8" type="ORF">NEOCIP111885_03093</name>
</gene>
<dbReference type="RefSeq" id="WP_230497585.1">
    <property type="nucleotide sequence ID" value="NZ_CAKJTG010000018.1"/>
</dbReference>
<organism evidence="8 9">
    <name type="scientific">Pseudoneobacillus rhizosphaerae</name>
    <dbReference type="NCBI Taxonomy" id="2880968"/>
    <lineage>
        <taxon>Bacteria</taxon>
        <taxon>Bacillati</taxon>
        <taxon>Bacillota</taxon>
        <taxon>Bacilli</taxon>
        <taxon>Bacillales</taxon>
        <taxon>Bacillaceae</taxon>
        <taxon>Pseudoneobacillus</taxon>
    </lineage>
</organism>
<evidence type="ECO:0000256" key="6">
    <source>
        <dbReference type="ARBA" id="ARBA00023141"/>
    </source>
</evidence>
<keyword evidence="7" id="KW-0460">Magnesium</keyword>